<accession>A0A6G6Y5J0</accession>
<dbReference type="KEGG" id="spzr:G5C33_09505"/>
<organism evidence="1 2">
    <name type="scientific">Stakelama tenebrarum</name>
    <dbReference type="NCBI Taxonomy" id="2711215"/>
    <lineage>
        <taxon>Bacteria</taxon>
        <taxon>Pseudomonadati</taxon>
        <taxon>Pseudomonadota</taxon>
        <taxon>Alphaproteobacteria</taxon>
        <taxon>Sphingomonadales</taxon>
        <taxon>Sphingomonadaceae</taxon>
        <taxon>Stakelama</taxon>
    </lineage>
</organism>
<dbReference type="EMBL" id="CP049109">
    <property type="protein sequence ID" value="QIG79988.1"/>
    <property type="molecule type" value="Genomic_DNA"/>
</dbReference>
<sequence>MSTQREITLALKALATAALRGAGYATGSADIRGFEQTASEPFRASAAGSVTGYPDDAEEIGVSLGPLVHHLRQPFVLRLLAPDIAPDQAASLDAMAGRIGAAIVADRELGGLADWIEAAAMQVIEETPFDSDQMQVGEPVQVGEVTVIVEYSSSDPLN</sequence>
<dbReference type="RefSeq" id="WP_165326992.1">
    <property type="nucleotide sequence ID" value="NZ_CP049109.1"/>
</dbReference>
<dbReference type="Proteomes" id="UP000501568">
    <property type="component" value="Chromosome"/>
</dbReference>
<protein>
    <submittedName>
        <fullName evidence="1">Uncharacterized protein</fullName>
    </submittedName>
</protein>
<proteinExistence type="predicted"/>
<dbReference type="AlphaFoldDB" id="A0A6G6Y5J0"/>
<gene>
    <name evidence="1" type="ORF">G5C33_09505</name>
</gene>
<evidence type="ECO:0000313" key="2">
    <source>
        <dbReference type="Proteomes" id="UP000501568"/>
    </source>
</evidence>
<reference evidence="1 2" key="1">
    <citation type="submission" date="2020-02" db="EMBL/GenBank/DDBJ databases">
        <authorList>
            <person name="Zheng R.K."/>
            <person name="Sun C.M."/>
        </authorList>
    </citation>
    <scope>NUCLEOTIDE SEQUENCE [LARGE SCALE GENOMIC DNA]</scope>
    <source>
        <strain evidence="2">zrk23</strain>
    </source>
</reference>
<name>A0A6G6Y5J0_9SPHN</name>
<keyword evidence="2" id="KW-1185">Reference proteome</keyword>
<evidence type="ECO:0000313" key="1">
    <source>
        <dbReference type="EMBL" id="QIG79988.1"/>
    </source>
</evidence>